<feature type="transmembrane region" description="Helical" evidence="7">
    <location>
        <begin position="307"/>
        <end position="331"/>
    </location>
</feature>
<evidence type="ECO:0000256" key="7">
    <source>
        <dbReference type="SAM" id="Phobius"/>
    </source>
</evidence>
<evidence type="ECO:0000256" key="5">
    <source>
        <dbReference type="ARBA" id="ARBA00022989"/>
    </source>
</evidence>
<dbReference type="CDD" id="cd17321">
    <property type="entry name" value="MFS_MMR_MDR_like"/>
    <property type="match status" value="1"/>
</dbReference>
<dbReference type="GO" id="GO:0022857">
    <property type="term" value="F:transmembrane transporter activity"/>
    <property type="evidence" value="ECO:0007669"/>
    <property type="project" value="InterPro"/>
</dbReference>
<feature type="domain" description="Major facilitator superfamily (MFS) profile" evidence="8">
    <location>
        <begin position="54"/>
        <end position="495"/>
    </location>
</feature>
<evidence type="ECO:0000256" key="1">
    <source>
        <dbReference type="ARBA" id="ARBA00004651"/>
    </source>
</evidence>
<gene>
    <name evidence="9" type="ORF">UFOPK1704_00210</name>
</gene>
<feature type="transmembrane region" description="Helical" evidence="7">
    <location>
        <begin position="264"/>
        <end position="286"/>
    </location>
</feature>
<feature type="transmembrane region" description="Helical" evidence="7">
    <location>
        <begin position="372"/>
        <end position="392"/>
    </location>
</feature>
<sequence length="501" mass="52959">MKPPKRDQEILTPHGRETITLEQAGVDEISVVPWTQMIPRRIARKVGLTRKWATLFVVLGGLFTTSSTITILVVSLETISRDLNSTVSVLNWSITGPMLAFGVVGPAYGKIGDLYGHKKVFVYGLLFSGLFSLATVFAWNAVSMVGFRLLSAVAGAATGPAAMAYINRLFEPHERVRPLGLWSFTTAGAPVLGVVLGGPLVATIGWQMIFVIQTPLLIGAGILAWKMLPQTSRADDVKFDVLGSVSLGLGATLLLLGVNRGHSWGWTSPLIISCFIASILSLWWFVRVERAAEAPLMPLSWLRTPNIIFPIAIQSLLNFAYMGGFIVVPQLLEIGLGFSPAHIGWLVIARPLAFSITAPLASFFTMRFGERISGIVGALGIVASMIVLGTLDNGASDFVIALGLALSGVGFGIAGPALGALVANSVDDDTVGVAGAMQQLLSQMGAVLGSTVMISIHEMTASSGVVQSYAYALLSGAAAAVVGTILATRLRSSDRSVERIA</sequence>
<evidence type="ECO:0000256" key="2">
    <source>
        <dbReference type="ARBA" id="ARBA00022448"/>
    </source>
</evidence>
<dbReference type="PANTHER" id="PTHR42718:SF46">
    <property type="entry name" value="BLR6921 PROTEIN"/>
    <property type="match status" value="1"/>
</dbReference>
<dbReference type="AlphaFoldDB" id="A0A6J6DT09"/>
<accession>A0A6J6DT09</accession>
<keyword evidence="6 7" id="KW-0472">Membrane</keyword>
<dbReference type="InterPro" id="IPR011701">
    <property type="entry name" value="MFS"/>
</dbReference>
<name>A0A6J6DT09_9ZZZZ</name>
<feature type="transmembrane region" description="Helical" evidence="7">
    <location>
        <begin position="343"/>
        <end position="365"/>
    </location>
</feature>
<feature type="transmembrane region" description="Helical" evidence="7">
    <location>
        <begin position="237"/>
        <end position="258"/>
    </location>
</feature>
<evidence type="ECO:0000313" key="9">
    <source>
        <dbReference type="EMBL" id="CAB4566354.1"/>
    </source>
</evidence>
<keyword evidence="5 7" id="KW-1133">Transmembrane helix</keyword>
<feature type="transmembrane region" description="Helical" evidence="7">
    <location>
        <begin position="179"/>
        <end position="198"/>
    </location>
</feature>
<keyword evidence="2" id="KW-0813">Transport</keyword>
<dbReference type="PANTHER" id="PTHR42718">
    <property type="entry name" value="MAJOR FACILITATOR SUPERFAMILY MULTIDRUG TRANSPORTER MFSC"/>
    <property type="match status" value="1"/>
</dbReference>
<dbReference type="SUPFAM" id="SSF103473">
    <property type="entry name" value="MFS general substrate transporter"/>
    <property type="match status" value="2"/>
</dbReference>
<keyword evidence="3" id="KW-1003">Cell membrane</keyword>
<reference evidence="9" key="1">
    <citation type="submission" date="2020-05" db="EMBL/GenBank/DDBJ databases">
        <authorList>
            <person name="Chiriac C."/>
            <person name="Salcher M."/>
            <person name="Ghai R."/>
            <person name="Kavagutti S V."/>
        </authorList>
    </citation>
    <scope>NUCLEOTIDE SEQUENCE</scope>
</reference>
<feature type="transmembrane region" description="Helical" evidence="7">
    <location>
        <begin position="88"/>
        <end position="108"/>
    </location>
</feature>
<feature type="transmembrane region" description="Helical" evidence="7">
    <location>
        <begin position="52"/>
        <end position="76"/>
    </location>
</feature>
<dbReference type="InterPro" id="IPR020846">
    <property type="entry name" value="MFS_dom"/>
</dbReference>
<feature type="transmembrane region" description="Helical" evidence="7">
    <location>
        <begin position="398"/>
        <end position="419"/>
    </location>
</feature>
<dbReference type="GO" id="GO:0005886">
    <property type="term" value="C:plasma membrane"/>
    <property type="evidence" value="ECO:0007669"/>
    <property type="project" value="UniProtKB-SubCell"/>
</dbReference>
<keyword evidence="4 7" id="KW-0812">Transmembrane</keyword>
<feature type="transmembrane region" description="Helical" evidence="7">
    <location>
        <begin position="440"/>
        <end position="457"/>
    </location>
</feature>
<evidence type="ECO:0000256" key="3">
    <source>
        <dbReference type="ARBA" id="ARBA00022475"/>
    </source>
</evidence>
<dbReference type="Gene3D" id="1.20.1250.20">
    <property type="entry name" value="MFS general substrate transporter like domains"/>
    <property type="match status" value="1"/>
</dbReference>
<feature type="transmembrane region" description="Helical" evidence="7">
    <location>
        <begin position="145"/>
        <end position="167"/>
    </location>
</feature>
<dbReference type="EMBL" id="CAEZTQ010000023">
    <property type="protein sequence ID" value="CAB4566354.1"/>
    <property type="molecule type" value="Genomic_DNA"/>
</dbReference>
<dbReference type="PROSITE" id="PS50850">
    <property type="entry name" value="MFS"/>
    <property type="match status" value="1"/>
</dbReference>
<feature type="transmembrane region" description="Helical" evidence="7">
    <location>
        <begin position="469"/>
        <end position="490"/>
    </location>
</feature>
<protein>
    <submittedName>
        <fullName evidence="9">Unannotated protein</fullName>
    </submittedName>
</protein>
<feature type="transmembrane region" description="Helical" evidence="7">
    <location>
        <begin position="120"/>
        <end position="139"/>
    </location>
</feature>
<comment type="subcellular location">
    <subcellularLocation>
        <location evidence="1">Cell membrane</location>
        <topology evidence="1">Multi-pass membrane protein</topology>
    </subcellularLocation>
</comment>
<feature type="transmembrane region" description="Helical" evidence="7">
    <location>
        <begin position="204"/>
        <end position="225"/>
    </location>
</feature>
<evidence type="ECO:0000256" key="6">
    <source>
        <dbReference type="ARBA" id="ARBA00023136"/>
    </source>
</evidence>
<proteinExistence type="predicted"/>
<dbReference type="Pfam" id="PF07690">
    <property type="entry name" value="MFS_1"/>
    <property type="match status" value="2"/>
</dbReference>
<dbReference type="InterPro" id="IPR036259">
    <property type="entry name" value="MFS_trans_sf"/>
</dbReference>
<dbReference type="Gene3D" id="1.20.1720.10">
    <property type="entry name" value="Multidrug resistance protein D"/>
    <property type="match status" value="1"/>
</dbReference>
<organism evidence="9">
    <name type="scientific">freshwater metagenome</name>
    <dbReference type="NCBI Taxonomy" id="449393"/>
    <lineage>
        <taxon>unclassified sequences</taxon>
        <taxon>metagenomes</taxon>
        <taxon>ecological metagenomes</taxon>
    </lineage>
</organism>
<evidence type="ECO:0000259" key="8">
    <source>
        <dbReference type="PROSITE" id="PS50850"/>
    </source>
</evidence>
<evidence type="ECO:0000256" key="4">
    <source>
        <dbReference type="ARBA" id="ARBA00022692"/>
    </source>
</evidence>